<keyword evidence="2" id="KW-0812">Transmembrane</keyword>
<organism evidence="4 5">
    <name type="scientific">Dietzia natronolimnaea</name>
    <dbReference type="NCBI Taxonomy" id="161920"/>
    <lineage>
        <taxon>Bacteria</taxon>
        <taxon>Bacillati</taxon>
        <taxon>Actinomycetota</taxon>
        <taxon>Actinomycetes</taxon>
        <taxon>Mycobacteriales</taxon>
        <taxon>Dietziaceae</taxon>
        <taxon>Dietzia</taxon>
    </lineage>
</organism>
<keyword evidence="2" id="KW-1133">Transmembrane helix</keyword>
<evidence type="ECO:0000313" key="5">
    <source>
        <dbReference type="Proteomes" id="UP000218810"/>
    </source>
</evidence>
<dbReference type="PANTHER" id="PTHR34406">
    <property type="entry name" value="PROTEIN YCEI"/>
    <property type="match status" value="1"/>
</dbReference>
<proteinExistence type="inferred from homology"/>
<evidence type="ECO:0000256" key="2">
    <source>
        <dbReference type="SAM" id="Phobius"/>
    </source>
</evidence>
<dbReference type="Proteomes" id="UP000218810">
    <property type="component" value="Unassembled WGS sequence"/>
</dbReference>
<dbReference type="SMART" id="SM00867">
    <property type="entry name" value="YceI"/>
    <property type="match status" value="1"/>
</dbReference>
<gene>
    <name evidence="4" type="ORF">CEY15_03205</name>
</gene>
<comment type="caution">
    <text evidence="4">The sequence shown here is derived from an EMBL/GenBank/DDBJ whole genome shotgun (WGS) entry which is preliminary data.</text>
</comment>
<reference evidence="5" key="1">
    <citation type="submission" date="2017-09" db="EMBL/GenBank/DDBJ databases">
        <authorList>
            <person name="Zhang Y."/>
            <person name="Huang X."/>
            <person name="Liu J."/>
            <person name="Lu L."/>
            <person name="Peng K."/>
        </authorList>
    </citation>
    <scope>NUCLEOTIDE SEQUENCE [LARGE SCALE GENOMIC DNA]</scope>
    <source>
        <strain evidence="5">S-XJ-1</strain>
    </source>
</reference>
<keyword evidence="2" id="KW-0472">Membrane</keyword>
<evidence type="ECO:0000313" key="4">
    <source>
        <dbReference type="EMBL" id="PAY24471.1"/>
    </source>
</evidence>
<evidence type="ECO:0000256" key="1">
    <source>
        <dbReference type="ARBA" id="ARBA00008812"/>
    </source>
</evidence>
<dbReference type="PANTHER" id="PTHR34406:SF1">
    <property type="entry name" value="PROTEIN YCEI"/>
    <property type="match status" value="1"/>
</dbReference>
<dbReference type="SUPFAM" id="SSF101874">
    <property type="entry name" value="YceI-like"/>
    <property type="match status" value="1"/>
</dbReference>
<sequence>MRRLPWIIGALVVVIVVVIAAPYLYRAARGGDDAPAPTVSIDGAEAATGDLDGSWVVVPGTAPNETSAGYTVDEILRGEPVTVVGSTSEVSGEATISGTVLESASFDVQVAGIETDIDRRDEQARSPQILDAGAHPFATLTVAEPVDLASVPTDGTTASIPMEIDLTIKGTTVREEIEVTVLRTGDNLIASGAVPLTWAEVGVEPPSLGFVAVEPSGTIDFLVSLARR</sequence>
<dbReference type="Gene3D" id="2.40.128.110">
    <property type="entry name" value="Lipid/polyisoprenoid-binding, YceI-like"/>
    <property type="match status" value="1"/>
</dbReference>
<name>A0A2A2WTI3_9ACTN</name>
<feature type="domain" description="Lipid/polyisoprenoid-binding YceI-like" evidence="3">
    <location>
        <begin position="54"/>
        <end position="226"/>
    </location>
</feature>
<protein>
    <recommendedName>
        <fullName evidence="3">Lipid/polyisoprenoid-binding YceI-like domain-containing protein</fullName>
    </recommendedName>
</protein>
<dbReference type="EMBL" id="NTGA01000005">
    <property type="protein sequence ID" value="PAY24471.1"/>
    <property type="molecule type" value="Genomic_DNA"/>
</dbReference>
<dbReference type="OrthoDB" id="117810at2"/>
<accession>A0A2A2WTI3</accession>
<dbReference type="AlphaFoldDB" id="A0A2A2WTI3"/>
<comment type="similarity">
    <text evidence="1">Belongs to the UPF0312 family.</text>
</comment>
<evidence type="ECO:0000259" key="3">
    <source>
        <dbReference type="SMART" id="SM00867"/>
    </source>
</evidence>
<feature type="transmembrane region" description="Helical" evidence="2">
    <location>
        <begin position="6"/>
        <end position="25"/>
    </location>
</feature>
<dbReference type="InterPro" id="IPR036761">
    <property type="entry name" value="TTHA0802/YceI-like_sf"/>
</dbReference>
<dbReference type="Pfam" id="PF04264">
    <property type="entry name" value="YceI"/>
    <property type="match status" value="1"/>
</dbReference>
<dbReference type="RefSeq" id="WP_095717274.1">
    <property type="nucleotide sequence ID" value="NZ_NTGA01000005.1"/>
</dbReference>
<keyword evidence="5" id="KW-1185">Reference proteome</keyword>
<dbReference type="InterPro" id="IPR007372">
    <property type="entry name" value="Lipid/polyisoprenoid-bd_YceI"/>
</dbReference>